<organism evidence="1 2">
    <name type="scientific">Phyllosticta citrichinensis</name>
    <dbReference type="NCBI Taxonomy" id="1130410"/>
    <lineage>
        <taxon>Eukaryota</taxon>
        <taxon>Fungi</taxon>
        <taxon>Dikarya</taxon>
        <taxon>Ascomycota</taxon>
        <taxon>Pezizomycotina</taxon>
        <taxon>Dothideomycetes</taxon>
        <taxon>Dothideomycetes incertae sedis</taxon>
        <taxon>Botryosphaeriales</taxon>
        <taxon>Phyllostictaceae</taxon>
        <taxon>Phyllosticta</taxon>
    </lineage>
</organism>
<dbReference type="Proteomes" id="UP001456524">
    <property type="component" value="Unassembled WGS sequence"/>
</dbReference>
<gene>
    <name evidence="1" type="ORF">IWX90DRAFT_63315</name>
</gene>
<dbReference type="EMBL" id="JBBWUH010000011">
    <property type="protein sequence ID" value="KAK8154689.1"/>
    <property type="molecule type" value="Genomic_DNA"/>
</dbReference>
<protein>
    <submittedName>
        <fullName evidence="1">Uncharacterized protein</fullName>
    </submittedName>
</protein>
<name>A0ABR1XH83_9PEZI</name>
<sequence length="85" mass="9344">MTSNLPNLRRLFVEARSEAEENAYSRSALECDKSACRLVPDDTRRRPPSILSNSSGMMSGLGFSGASDWSLTDISCQSEAKRSIE</sequence>
<evidence type="ECO:0000313" key="2">
    <source>
        <dbReference type="Proteomes" id="UP001456524"/>
    </source>
</evidence>
<reference evidence="1 2" key="1">
    <citation type="journal article" date="2022" name="G3 (Bethesda)">
        <title>Enemy or ally: a genomic approach to elucidate the lifestyle of Phyllosticta citrichinaensis.</title>
        <authorList>
            <person name="Buijs V.A."/>
            <person name="Groenewald J.Z."/>
            <person name="Haridas S."/>
            <person name="LaButti K.M."/>
            <person name="Lipzen A."/>
            <person name="Martin F.M."/>
            <person name="Barry K."/>
            <person name="Grigoriev I.V."/>
            <person name="Crous P.W."/>
            <person name="Seidl M.F."/>
        </authorList>
    </citation>
    <scope>NUCLEOTIDE SEQUENCE [LARGE SCALE GENOMIC DNA]</scope>
    <source>
        <strain evidence="1 2">CBS 129764</strain>
    </source>
</reference>
<proteinExistence type="predicted"/>
<evidence type="ECO:0000313" key="1">
    <source>
        <dbReference type="EMBL" id="KAK8154689.1"/>
    </source>
</evidence>
<dbReference type="InterPro" id="IPR035195">
    <property type="entry name" value="Emr1"/>
</dbReference>
<keyword evidence="2" id="KW-1185">Reference proteome</keyword>
<comment type="caution">
    <text evidence="1">The sequence shown here is derived from an EMBL/GenBank/DDBJ whole genome shotgun (WGS) entry which is preliminary data.</text>
</comment>
<accession>A0ABR1XH83</accession>
<dbReference type="Pfam" id="PF17237">
    <property type="entry name" value="Emr1"/>
    <property type="match status" value="1"/>
</dbReference>